<gene>
    <name evidence="1" type="ORF">FYJ50_05495</name>
</gene>
<keyword evidence="2" id="KW-1185">Reference proteome</keyword>
<comment type="caution">
    <text evidence="1">The sequence shown here is derived from an EMBL/GenBank/DDBJ whole genome shotgun (WGS) entry which is preliminary data.</text>
</comment>
<dbReference type="Proteomes" id="UP000470082">
    <property type="component" value="Unassembled WGS sequence"/>
</dbReference>
<dbReference type="Gene3D" id="3.40.50.720">
    <property type="entry name" value="NAD(P)-binding Rossmann-like Domain"/>
    <property type="match status" value="1"/>
</dbReference>
<accession>A0A7X2N305</accession>
<evidence type="ECO:0000313" key="2">
    <source>
        <dbReference type="Proteomes" id="UP000470082"/>
    </source>
</evidence>
<name>A0A7X2N305_9FIRM</name>
<dbReference type="SUPFAM" id="SSF51735">
    <property type="entry name" value="NAD(P)-binding Rossmann-fold domains"/>
    <property type="match status" value="1"/>
</dbReference>
<dbReference type="InterPro" id="IPR036291">
    <property type="entry name" value="NAD(P)-bd_dom_sf"/>
</dbReference>
<dbReference type="RefSeq" id="WP_154460090.1">
    <property type="nucleotide sequence ID" value="NZ_VUMM01000008.1"/>
</dbReference>
<dbReference type="EMBL" id="VUMM01000008">
    <property type="protein sequence ID" value="MSS01555.1"/>
    <property type="molecule type" value="Genomic_DNA"/>
</dbReference>
<sequence length="362" mass="39584">MERKITFVQYGCGKMAKYLIRYAIGKGAVLLGAFDMNPAVIGKDAADIVGDGYPETGIKVSAASEAEKMIADLKPDVCIIATRSTVAELEDIFTICAKNGVNAITTCEEALYPWNSSPDLTKKLDALAKEGNCTLTGVGYCDLYWGTMVTNYMGSQYTVNKIIGESWYNVEDYGIALAQGHGAGLSIEEFNKTIGAYNDYDHDQMKAIVESGEYVPSYMWNQNGWLASKLGLHIVSQTQKCIPTTYPEDLYSSTLGRVIPAGQATGMKAIVTTTTEEGITLETACVGKVYSKDEYDINQWTLQGEPDSTLICNKPATVELTCGTIINRIPQLIDAPAGYITTDQYPYNLYCIKDLNEYVTSK</sequence>
<evidence type="ECO:0000313" key="1">
    <source>
        <dbReference type="EMBL" id="MSS01555.1"/>
    </source>
</evidence>
<reference evidence="1 2" key="1">
    <citation type="submission" date="2019-08" db="EMBL/GenBank/DDBJ databases">
        <title>In-depth cultivation of the pig gut microbiome towards novel bacterial diversity and tailored functional studies.</title>
        <authorList>
            <person name="Wylensek D."/>
            <person name="Hitch T.C.A."/>
            <person name="Clavel T."/>
        </authorList>
    </citation>
    <scope>NUCLEOTIDE SEQUENCE [LARGE SCALE GENOMIC DNA]</scope>
    <source>
        <strain evidence="1 2">LKV-178-WT-2G</strain>
    </source>
</reference>
<proteinExistence type="predicted"/>
<organism evidence="1 2">
    <name type="scientific">Floccifex porci</name>
    <dbReference type="NCBI Taxonomy" id="2606629"/>
    <lineage>
        <taxon>Bacteria</taxon>
        <taxon>Bacillati</taxon>
        <taxon>Bacillota</taxon>
        <taxon>Erysipelotrichia</taxon>
        <taxon>Erysipelotrichales</taxon>
        <taxon>Erysipelotrichaceae</taxon>
        <taxon>Floccifex</taxon>
    </lineage>
</organism>
<dbReference type="AlphaFoldDB" id="A0A7X2N305"/>
<dbReference type="CDD" id="cd24146">
    <property type="entry name" value="nat-AmDH_N_like"/>
    <property type="match status" value="1"/>
</dbReference>
<protein>
    <submittedName>
        <fullName evidence="1">Dihydrodipicolinate reductase</fullName>
    </submittedName>
</protein>